<reference evidence="2 3" key="1">
    <citation type="submission" date="2021-07" db="EMBL/GenBank/DDBJ databases">
        <title>The Aristolochia fimbriata genome: insights into angiosperm evolution, floral development and chemical biosynthesis.</title>
        <authorList>
            <person name="Jiao Y."/>
        </authorList>
    </citation>
    <scope>NUCLEOTIDE SEQUENCE [LARGE SCALE GENOMIC DNA]</scope>
    <source>
        <strain evidence="2">IBCAS-2021</strain>
        <tissue evidence="2">Leaf</tissue>
    </source>
</reference>
<evidence type="ECO:0000256" key="1">
    <source>
        <dbReference type="SAM" id="MobiDB-lite"/>
    </source>
</evidence>
<accession>A0AAV7F4E3</accession>
<dbReference type="Proteomes" id="UP000825729">
    <property type="component" value="Unassembled WGS sequence"/>
</dbReference>
<gene>
    <name evidence="2" type="ORF">H6P81_007332</name>
</gene>
<proteinExistence type="predicted"/>
<dbReference type="EMBL" id="JAINDJ010000003">
    <property type="protein sequence ID" value="KAG9454428.1"/>
    <property type="molecule type" value="Genomic_DNA"/>
</dbReference>
<dbReference type="AlphaFoldDB" id="A0AAV7F4E3"/>
<evidence type="ECO:0000313" key="2">
    <source>
        <dbReference type="EMBL" id="KAG9454428.1"/>
    </source>
</evidence>
<organism evidence="2 3">
    <name type="scientific">Aristolochia fimbriata</name>
    <name type="common">White veined hardy Dutchman's pipe vine</name>
    <dbReference type="NCBI Taxonomy" id="158543"/>
    <lineage>
        <taxon>Eukaryota</taxon>
        <taxon>Viridiplantae</taxon>
        <taxon>Streptophyta</taxon>
        <taxon>Embryophyta</taxon>
        <taxon>Tracheophyta</taxon>
        <taxon>Spermatophyta</taxon>
        <taxon>Magnoliopsida</taxon>
        <taxon>Magnoliidae</taxon>
        <taxon>Piperales</taxon>
        <taxon>Aristolochiaceae</taxon>
        <taxon>Aristolochia</taxon>
    </lineage>
</organism>
<protein>
    <submittedName>
        <fullName evidence="2">Uncharacterized protein</fullName>
    </submittedName>
</protein>
<evidence type="ECO:0000313" key="3">
    <source>
        <dbReference type="Proteomes" id="UP000825729"/>
    </source>
</evidence>
<name>A0AAV7F4E3_ARIFI</name>
<comment type="caution">
    <text evidence="2">The sequence shown here is derived from an EMBL/GenBank/DDBJ whole genome shotgun (WGS) entry which is preliminary data.</text>
</comment>
<sequence length="113" mass="12419">MAFTRFYDMHHRRANPKPLRKSVLGWPGQGTVLQSDESQESRPRKRLGWGQLPDLLCLEICVRVTLLAAAAKLPPVACEALKGVGLVKTKAMPGSASFHGGTSIRERQAAMYC</sequence>
<keyword evidence="3" id="KW-1185">Reference proteome</keyword>
<feature type="region of interest" description="Disordered" evidence="1">
    <location>
        <begin position="26"/>
        <end position="45"/>
    </location>
</feature>